<dbReference type="InterPro" id="IPR013144">
    <property type="entry name" value="CRA_dom"/>
</dbReference>
<evidence type="ECO:0000313" key="9">
    <source>
        <dbReference type="EMBL" id="RYR71529.1"/>
    </source>
</evidence>
<dbReference type="PANTHER" id="PTHR12170">
    <property type="entry name" value="MACROPHAGE ERYTHROBLAST ATTACHER-RELATED"/>
    <property type="match status" value="1"/>
</dbReference>
<dbReference type="CDD" id="cd16652">
    <property type="entry name" value="dRING_Rmd5p-like"/>
    <property type="match status" value="1"/>
</dbReference>
<dbReference type="GO" id="GO:0034657">
    <property type="term" value="C:GID complex"/>
    <property type="evidence" value="ECO:0007669"/>
    <property type="project" value="TreeGrafter"/>
</dbReference>
<accession>A0A445E899</accession>
<dbReference type="InterPro" id="IPR013083">
    <property type="entry name" value="Znf_RING/FYVE/PHD"/>
</dbReference>
<dbReference type="InterPro" id="IPR027370">
    <property type="entry name" value="Znf-RING_euk"/>
</dbReference>
<dbReference type="Pfam" id="PF10607">
    <property type="entry name" value="CTLH"/>
    <property type="match status" value="1"/>
</dbReference>
<dbReference type="GO" id="GO:0043161">
    <property type="term" value="P:proteasome-mediated ubiquitin-dependent protein catabolic process"/>
    <property type="evidence" value="ECO:0007669"/>
    <property type="project" value="InterPro"/>
</dbReference>
<dbReference type="InterPro" id="IPR024964">
    <property type="entry name" value="CTLH/CRA"/>
</dbReference>
<dbReference type="OrthoDB" id="1933281at2759"/>
<dbReference type="AlphaFoldDB" id="A0A445E899"/>
<dbReference type="Gramene" id="arahy.Tifrunner.gnm2.ann2.Ah12g443000.1">
    <property type="protein sequence ID" value="arahy.Tifrunner.gnm2.ann2.Ah12g443000.1-CDS-1"/>
    <property type="gene ID" value="arahy.Tifrunner.gnm2.ann2.Ah12g443000"/>
</dbReference>
<feature type="zinc finger region" description="RING-Gid-type" evidence="6">
    <location>
        <begin position="323"/>
        <end position="366"/>
    </location>
</feature>
<dbReference type="Pfam" id="PF13445">
    <property type="entry name" value="zf-RING_UBOX"/>
    <property type="match status" value="1"/>
</dbReference>
<dbReference type="Proteomes" id="UP000289738">
    <property type="component" value="Chromosome A02"/>
</dbReference>
<gene>
    <name evidence="9" type="ORF">Ahy_A02g005779</name>
</gene>
<dbReference type="PROSITE" id="PS50896">
    <property type="entry name" value="LISH"/>
    <property type="match status" value="1"/>
</dbReference>
<dbReference type="PROSITE" id="PS50897">
    <property type="entry name" value="CTLH"/>
    <property type="match status" value="1"/>
</dbReference>
<reference evidence="9 10" key="1">
    <citation type="submission" date="2019-01" db="EMBL/GenBank/DDBJ databases">
        <title>Sequencing of cultivated peanut Arachis hypogaea provides insights into genome evolution and oil improvement.</title>
        <authorList>
            <person name="Chen X."/>
        </authorList>
    </citation>
    <scope>NUCLEOTIDE SEQUENCE [LARGE SCALE GENOMIC DNA]</scope>
    <source>
        <strain evidence="10">cv. Fuhuasheng</strain>
        <tissue evidence="9">Leaves</tissue>
    </source>
</reference>
<dbReference type="GO" id="GO:0061630">
    <property type="term" value="F:ubiquitin protein ligase activity"/>
    <property type="evidence" value="ECO:0007669"/>
    <property type="project" value="InterPro"/>
</dbReference>
<dbReference type="InterPro" id="IPR006595">
    <property type="entry name" value="CTLH_C"/>
</dbReference>
<dbReference type="PROSITE" id="PS51867">
    <property type="entry name" value="ZF_RING_GID"/>
    <property type="match status" value="1"/>
</dbReference>
<dbReference type="FunFam" id="3.30.40.10:FF:000143">
    <property type="entry name" value="Regulator of gluconeogenesis Rmd5"/>
    <property type="match status" value="1"/>
</dbReference>
<keyword evidence="2" id="KW-0963">Cytoplasm</keyword>
<evidence type="ECO:0000256" key="6">
    <source>
        <dbReference type="PROSITE-ProRule" id="PRU01215"/>
    </source>
</evidence>
<keyword evidence="4 6" id="KW-0863">Zinc-finger</keyword>
<evidence type="ECO:0000256" key="1">
    <source>
        <dbReference type="ARBA" id="ARBA00004496"/>
    </source>
</evidence>
<evidence type="ECO:0000256" key="3">
    <source>
        <dbReference type="ARBA" id="ARBA00022723"/>
    </source>
</evidence>
<dbReference type="GO" id="GO:0005634">
    <property type="term" value="C:nucleus"/>
    <property type="evidence" value="ECO:0007669"/>
    <property type="project" value="TreeGrafter"/>
</dbReference>
<dbReference type="SUPFAM" id="SSF57850">
    <property type="entry name" value="RING/U-box"/>
    <property type="match status" value="1"/>
</dbReference>
<dbReference type="InterPro" id="IPR044063">
    <property type="entry name" value="ZF_RING_GID"/>
</dbReference>
<dbReference type="SMART" id="SM00757">
    <property type="entry name" value="CRA"/>
    <property type="match status" value="1"/>
</dbReference>
<evidence type="ECO:0000313" key="10">
    <source>
        <dbReference type="Proteomes" id="UP000289738"/>
    </source>
</evidence>
<protein>
    <submittedName>
        <fullName evidence="9">Uncharacterized protein</fullName>
    </submittedName>
</protein>
<dbReference type="GO" id="GO:0008270">
    <property type="term" value="F:zinc ion binding"/>
    <property type="evidence" value="ECO:0007669"/>
    <property type="project" value="UniProtKB-KW"/>
</dbReference>
<dbReference type="GO" id="GO:0005737">
    <property type="term" value="C:cytoplasm"/>
    <property type="evidence" value="ECO:0007669"/>
    <property type="project" value="UniProtKB-SubCell"/>
</dbReference>
<evidence type="ECO:0000256" key="2">
    <source>
        <dbReference type="ARBA" id="ARBA00022490"/>
    </source>
</evidence>
<dbReference type="SMART" id="SM00668">
    <property type="entry name" value="CTLH"/>
    <property type="match status" value="1"/>
</dbReference>
<dbReference type="STRING" id="3818.A0A445E899"/>
<evidence type="ECO:0000256" key="4">
    <source>
        <dbReference type="ARBA" id="ARBA00022771"/>
    </source>
</evidence>
<feature type="domain" description="RING-Gid-type" evidence="8">
    <location>
        <begin position="323"/>
        <end position="366"/>
    </location>
</feature>
<dbReference type="PANTHER" id="PTHR12170:SF3">
    <property type="entry name" value="GH10162P"/>
    <property type="match status" value="1"/>
</dbReference>
<feature type="domain" description="CTLH" evidence="7">
    <location>
        <begin position="145"/>
        <end position="201"/>
    </location>
</feature>
<sequence>MDLNDIRDAFDHVAKKQKLSYSKSQDIVDQIGHEIEQALISIQLAQESQKSILTELMLKLNAIGALQQLEGSQKELNISVTKYQKLLDKLLYPDISKVYRTADYDAHVVNQILANHFYHQGLFDVGDSIMKEAGEPEATALRSLFLEMHQILEAMRVKNIQPALTWVSANREKLPQNGTNLELRIHRLQFIELLRNGNRADALKYARTYLAPLASLHENDFQKLMGCLLYSGRVENSPYPDLVCPSNWTEITEELNRQFCTLFGQSYKSPLSVAMAAGFEGLPTLLKLANVMAVKKHEWQSMKQLPVPLELGKEFHFHSIFVCPVSRDQCSEENPPMLLPCYHVLCKQSIMRLSKSSAQVFKCPYCPAVATVAQCRQLYF</sequence>
<proteinExistence type="predicted"/>
<dbReference type="SMR" id="A0A445E899"/>
<comment type="subcellular location">
    <subcellularLocation>
        <location evidence="1">Cytoplasm</location>
    </subcellularLocation>
</comment>
<dbReference type="EMBL" id="SDMP01000002">
    <property type="protein sequence ID" value="RYR71529.1"/>
    <property type="molecule type" value="Genomic_DNA"/>
</dbReference>
<evidence type="ECO:0000256" key="5">
    <source>
        <dbReference type="ARBA" id="ARBA00022833"/>
    </source>
</evidence>
<dbReference type="InterPro" id="IPR037683">
    <property type="entry name" value="Rmd5_dRing"/>
</dbReference>
<dbReference type="Gene3D" id="3.30.40.10">
    <property type="entry name" value="Zinc/RING finger domain, C3HC4 (zinc finger)"/>
    <property type="match status" value="1"/>
</dbReference>
<organism evidence="9 10">
    <name type="scientific">Arachis hypogaea</name>
    <name type="common">Peanut</name>
    <dbReference type="NCBI Taxonomy" id="3818"/>
    <lineage>
        <taxon>Eukaryota</taxon>
        <taxon>Viridiplantae</taxon>
        <taxon>Streptophyta</taxon>
        <taxon>Embryophyta</taxon>
        <taxon>Tracheophyta</taxon>
        <taxon>Spermatophyta</taxon>
        <taxon>Magnoliopsida</taxon>
        <taxon>eudicotyledons</taxon>
        <taxon>Gunneridae</taxon>
        <taxon>Pentapetalae</taxon>
        <taxon>rosids</taxon>
        <taxon>fabids</taxon>
        <taxon>Fabales</taxon>
        <taxon>Fabaceae</taxon>
        <taxon>Papilionoideae</taxon>
        <taxon>50 kb inversion clade</taxon>
        <taxon>dalbergioids sensu lato</taxon>
        <taxon>Dalbergieae</taxon>
        <taxon>Pterocarpus clade</taxon>
        <taxon>Arachis</taxon>
    </lineage>
</organism>
<keyword evidence="10" id="KW-1185">Reference proteome</keyword>
<comment type="caution">
    <text evidence="9">The sequence shown here is derived from an EMBL/GenBank/DDBJ whole genome shotgun (WGS) entry which is preliminary data.</text>
</comment>
<keyword evidence="3" id="KW-0479">Metal-binding</keyword>
<dbReference type="InterPro" id="IPR006594">
    <property type="entry name" value="LisH"/>
</dbReference>
<evidence type="ECO:0000259" key="8">
    <source>
        <dbReference type="PROSITE" id="PS51867"/>
    </source>
</evidence>
<dbReference type="InterPro" id="IPR045098">
    <property type="entry name" value="Fyv10_fam"/>
</dbReference>
<keyword evidence="5" id="KW-0862">Zinc</keyword>
<evidence type="ECO:0000259" key="7">
    <source>
        <dbReference type="PROSITE" id="PS50897"/>
    </source>
</evidence>
<name>A0A445E899_ARAHY</name>